<dbReference type="PANTHER" id="PTHR45228:SF1">
    <property type="entry name" value="CYCLIC DI-GMP PHOSPHODIESTERASE TM_0186"/>
    <property type="match status" value="1"/>
</dbReference>
<dbReference type="CDD" id="cd00077">
    <property type="entry name" value="HDc"/>
    <property type="match status" value="1"/>
</dbReference>
<dbReference type="HOGENOM" id="CLU_000445_92_10_5"/>
<gene>
    <name evidence="4" type="ordered locus">Mchl_0538</name>
</gene>
<reference evidence="4 5" key="2">
    <citation type="journal article" date="2012" name="J. Bacteriol.">
        <title>Complete genome sequences of six strains of the genus Methylobacterium.</title>
        <authorList>
            <person name="Marx C.J."/>
            <person name="Bringel F."/>
            <person name="Chistoserdova L."/>
            <person name="Moulin L."/>
            <person name="Farhan Ul Haque M."/>
            <person name="Fleischman D.E."/>
            <person name="Gruffaz C."/>
            <person name="Jourand P."/>
            <person name="Knief C."/>
            <person name="Lee M.C."/>
            <person name="Muller E.E."/>
            <person name="Nadalig T."/>
            <person name="Peyraud R."/>
            <person name="Roselli S."/>
            <person name="Russ L."/>
            <person name="Goodwin L.A."/>
            <person name="Ivanova N."/>
            <person name="Kyrpides N."/>
            <person name="Lajus A."/>
            <person name="Land M.L."/>
            <person name="Medigue C."/>
            <person name="Mikhailova N."/>
            <person name="Nolan M."/>
            <person name="Woyke T."/>
            <person name="Stolyar S."/>
            <person name="Vorholt J.A."/>
            <person name="Vuilleumier S."/>
        </authorList>
    </citation>
    <scope>NUCLEOTIDE SEQUENCE [LARGE SCALE GENOMIC DNA]</scope>
    <source>
        <strain evidence="5">CM4 / NCIMB 13688</strain>
    </source>
</reference>
<dbReference type="KEGG" id="mch:Mchl_0538"/>
<name>B7L1S6_METC4</name>
<dbReference type="Gene3D" id="3.40.50.2300">
    <property type="match status" value="1"/>
</dbReference>
<dbReference type="InterPro" id="IPR001789">
    <property type="entry name" value="Sig_transdc_resp-reg_receiver"/>
</dbReference>
<sequence>MVAKQAWDTVLLALVLDDAEMNNLVMVASLRPLAGCTPQAFTVPAEALAFAEARASEIGVVITDYEMPGMNGVAFIRAVRRIPGLTNVPTVMVTSHDQRSLRREALEAGATDFLTKPADAVEIRARVTNLLALSAAHRAQRDHAAQLAREVAAAVALVEEREREIVSTLMRAAEHRDSDTGDHIARVSAYVGLIAEAMRMPASDARQLCLAATMHDVGKIAVPDAILLKPGALTPEERREMEQHADRGRRILGGSDSPVMRLAAEIAGSHHERWDGTGYPYRLKGEAIPLSGRIVAVADVFDALTTQRPYKPAWSPEHARVFLQENAGSHFDPAVVTAFLSRWAQVEANLRQRTALQTMPVAA</sequence>
<dbReference type="GO" id="GO:0008081">
    <property type="term" value="F:phosphoric diester hydrolase activity"/>
    <property type="evidence" value="ECO:0007669"/>
    <property type="project" value="UniProtKB-ARBA"/>
</dbReference>
<dbReference type="Proteomes" id="UP000002385">
    <property type="component" value="Chromosome"/>
</dbReference>
<dbReference type="AlphaFoldDB" id="B7L1S6"/>
<evidence type="ECO:0000256" key="1">
    <source>
        <dbReference type="PROSITE-ProRule" id="PRU00169"/>
    </source>
</evidence>
<evidence type="ECO:0000313" key="5">
    <source>
        <dbReference type="Proteomes" id="UP000002385"/>
    </source>
</evidence>
<feature type="domain" description="HD-GYP" evidence="3">
    <location>
        <begin position="158"/>
        <end position="355"/>
    </location>
</feature>
<dbReference type="GO" id="GO:0000160">
    <property type="term" value="P:phosphorelay signal transduction system"/>
    <property type="evidence" value="ECO:0007669"/>
    <property type="project" value="InterPro"/>
</dbReference>
<evidence type="ECO:0000259" key="3">
    <source>
        <dbReference type="PROSITE" id="PS51832"/>
    </source>
</evidence>
<feature type="modified residue" description="4-aspartylphosphate" evidence="1">
    <location>
        <position position="64"/>
    </location>
</feature>
<dbReference type="PANTHER" id="PTHR45228">
    <property type="entry name" value="CYCLIC DI-GMP PHOSPHODIESTERASE TM_0186-RELATED"/>
    <property type="match status" value="1"/>
</dbReference>
<protein>
    <submittedName>
        <fullName evidence="4">Response regulator receiver modulated metal dependent phosphohydrolase</fullName>
    </submittedName>
</protein>
<keyword evidence="1" id="KW-0597">Phosphoprotein</keyword>
<dbReference type="SUPFAM" id="SSF109604">
    <property type="entry name" value="HD-domain/PDEase-like"/>
    <property type="match status" value="1"/>
</dbReference>
<dbReference type="InterPro" id="IPR003607">
    <property type="entry name" value="HD/PDEase_dom"/>
</dbReference>
<dbReference type="SMART" id="SM00471">
    <property type="entry name" value="HDc"/>
    <property type="match status" value="1"/>
</dbReference>
<dbReference type="Pfam" id="PF13487">
    <property type="entry name" value="HD_5"/>
    <property type="match status" value="1"/>
</dbReference>
<dbReference type="PROSITE" id="PS51832">
    <property type="entry name" value="HD_GYP"/>
    <property type="match status" value="1"/>
</dbReference>
<dbReference type="PROSITE" id="PS50110">
    <property type="entry name" value="RESPONSE_REGULATORY"/>
    <property type="match status" value="1"/>
</dbReference>
<dbReference type="Pfam" id="PF00072">
    <property type="entry name" value="Response_reg"/>
    <property type="match status" value="1"/>
</dbReference>
<accession>B7L1S6</accession>
<dbReference type="InterPro" id="IPR052020">
    <property type="entry name" value="Cyclic_di-GMP/3'3'-cGAMP_PDE"/>
</dbReference>
<reference evidence="5" key="1">
    <citation type="submission" date="2008-12" db="EMBL/GenBank/DDBJ databases">
        <title>Complete sequence of chromosome of Methylobacterium chloromethanicum CM4.</title>
        <authorList>
            <consortium name="US DOE Joint Genome Institute"/>
            <person name="Lucas S."/>
            <person name="Copeland A."/>
            <person name="Lapidus A."/>
            <person name="Glavina del Rio T."/>
            <person name="Dalin E."/>
            <person name="Tice H."/>
            <person name="Bruce D."/>
            <person name="Goodwin L."/>
            <person name="Pitluck S."/>
            <person name="Chertkov O."/>
            <person name="Brettin T."/>
            <person name="Detter J.C."/>
            <person name="Han C."/>
            <person name="Larimer F."/>
            <person name="Land M."/>
            <person name="Hauser L."/>
            <person name="Kyrpides N."/>
            <person name="Mikhailova N."/>
            <person name="Marx C."/>
            <person name="Richardson P."/>
        </authorList>
    </citation>
    <scope>NUCLEOTIDE SEQUENCE [LARGE SCALE GENOMIC DNA]</scope>
    <source>
        <strain evidence="5">CM4 / NCIMB 13688</strain>
    </source>
</reference>
<dbReference type="Gene3D" id="1.10.3210.10">
    <property type="entry name" value="Hypothetical protein af1432"/>
    <property type="match status" value="1"/>
</dbReference>
<dbReference type="InterPro" id="IPR037522">
    <property type="entry name" value="HD_GYP_dom"/>
</dbReference>
<evidence type="ECO:0000259" key="2">
    <source>
        <dbReference type="PROSITE" id="PS50110"/>
    </source>
</evidence>
<dbReference type="EMBL" id="CP001298">
    <property type="protein sequence ID" value="ACK81470.1"/>
    <property type="molecule type" value="Genomic_DNA"/>
</dbReference>
<dbReference type="SUPFAM" id="SSF52172">
    <property type="entry name" value="CheY-like"/>
    <property type="match status" value="1"/>
</dbReference>
<proteinExistence type="predicted"/>
<evidence type="ECO:0000313" key="4">
    <source>
        <dbReference type="EMBL" id="ACK81470.1"/>
    </source>
</evidence>
<keyword evidence="4" id="KW-0378">Hydrolase</keyword>
<dbReference type="SMART" id="SM00448">
    <property type="entry name" value="REC"/>
    <property type="match status" value="1"/>
</dbReference>
<dbReference type="InterPro" id="IPR011006">
    <property type="entry name" value="CheY-like_superfamily"/>
</dbReference>
<feature type="domain" description="Response regulatory" evidence="2">
    <location>
        <begin position="12"/>
        <end position="131"/>
    </location>
</feature>
<organism evidence="4 5">
    <name type="scientific">Methylorubrum extorquens (strain CM4 / NCIMB 13688)</name>
    <name type="common">Methylobacterium extorquens</name>
    <dbReference type="NCBI Taxonomy" id="440085"/>
    <lineage>
        <taxon>Bacteria</taxon>
        <taxon>Pseudomonadati</taxon>
        <taxon>Pseudomonadota</taxon>
        <taxon>Alphaproteobacteria</taxon>
        <taxon>Hyphomicrobiales</taxon>
        <taxon>Methylobacteriaceae</taxon>
        <taxon>Methylorubrum</taxon>
    </lineage>
</organism>